<dbReference type="Proteomes" id="UP000322634">
    <property type="component" value="Unassembled WGS sequence"/>
</dbReference>
<organism evidence="2 3">
    <name type="scientific">Actinomadura syzygii</name>
    <dbReference type="NCBI Taxonomy" id="1427538"/>
    <lineage>
        <taxon>Bacteria</taxon>
        <taxon>Bacillati</taxon>
        <taxon>Actinomycetota</taxon>
        <taxon>Actinomycetes</taxon>
        <taxon>Streptosporangiales</taxon>
        <taxon>Thermomonosporaceae</taxon>
        <taxon>Actinomadura</taxon>
    </lineage>
</organism>
<dbReference type="RefSeq" id="WP_148347685.1">
    <property type="nucleotide sequence ID" value="NZ_JBHSBF010000019.1"/>
</dbReference>
<keyword evidence="3" id="KW-1185">Reference proteome</keyword>
<protein>
    <recommendedName>
        <fullName evidence="4">PE domain-containing protein</fullName>
    </recommendedName>
</protein>
<evidence type="ECO:0008006" key="4">
    <source>
        <dbReference type="Google" id="ProtNLM"/>
    </source>
</evidence>
<sequence>MRQVARAMRAELAKLQAGTSGPPTSVGAIGDWDVPEDLAKNVGTAHESMLGYVAQFAAVYEGLIARIESSAKNFDLSELASQNSSKKAGQGLEPQPKHESQN</sequence>
<comment type="caution">
    <text evidence="2">The sequence shown here is derived from an EMBL/GenBank/DDBJ whole genome shotgun (WGS) entry which is preliminary data.</text>
</comment>
<reference evidence="2 3" key="1">
    <citation type="submission" date="2019-08" db="EMBL/GenBank/DDBJ databases">
        <title>Actinomadura sp. nov. CYP1-5 isolated from mountain soil.</title>
        <authorList>
            <person name="Songsumanus A."/>
            <person name="Kuncharoen N."/>
            <person name="Kudo T."/>
            <person name="Yuki M."/>
            <person name="Igarashi Y."/>
            <person name="Tanasupawat S."/>
        </authorList>
    </citation>
    <scope>NUCLEOTIDE SEQUENCE [LARGE SCALE GENOMIC DNA]</scope>
    <source>
        <strain evidence="2 3">GKU157</strain>
    </source>
</reference>
<feature type="region of interest" description="Disordered" evidence="1">
    <location>
        <begin position="79"/>
        <end position="102"/>
    </location>
</feature>
<name>A0A5D0ULE8_9ACTN</name>
<gene>
    <name evidence="2" type="ORF">FXF65_01430</name>
</gene>
<evidence type="ECO:0000256" key="1">
    <source>
        <dbReference type="SAM" id="MobiDB-lite"/>
    </source>
</evidence>
<dbReference type="OrthoDB" id="3482987at2"/>
<dbReference type="AlphaFoldDB" id="A0A5D0ULE8"/>
<accession>A0A5D0ULE8</accession>
<dbReference type="EMBL" id="VSFF01000001">
    <property type="protein sequence ID" value="TYC18452.1"/>
    <property type="molecule type" value="Genomic_DNA"/>
</dbReference>
<evidence type="ECO:0000313" key="2">
    <source>
        <dbReference type="EMBL" id="TYC18452.1"/>
    </source>
</evidence>
<evidence type="ECO:0000313" key="3">
    <source>
        <dbReference type="Proteomes" id="UP000322634"/>
    </source>
</evidence>
<proteinExistence type="predicted"/>